<proteinExistence type="predicted"/>
<dbReference type="EMBL" id="AXCN02000442">
    <property type="status" value="NOT_ANNOTATED_CDS"/>
    <property type="molecule type" value="Genomic_DNA"/>
</dbReference>
<dbReference type="Proteomes" id="UP000075886">
    <property type="component" value="Unassembled WGS sequence"/>
</dbReference>
<sequence>MHRMDAVAGDEPYVVGKLAPIVADRALAPVSVSGAGFRFVYSSSLHVEPSSSEVVVCWPRENMLATLEPMLASFARLSFDGAERRPPVGLSVTDVRSISASGAIEPMLSFGLDFSSPPPLADESDFLEGMVVLVAVVLAVGSSEPVKDDRDQQGRQPSSPVHREIRMPKITFVNSLVKLINSGRYLFLISQDCLSYPSKRNADAGTNNTETASK</sequence>
<dbReference type="EnsemblMetazoa" id="AFAF015166-RA">
    <property type="protein sequence ID" value="AFAF015166-PA"/>
    <property type="gene ID" value="AFAF015166"/>
</dbReference>
<organism evidence="1 2">
    <name type="scientific">Anopheles farauti</name>
    <dbReference type="NCBI Taxonomy" id="69004"/>
    <lineage>
        <taxon>Eukaryota</taxon>
        <taxon>Metazoa</taxon>
        <taxon>Ecdysozoa</taxon>
        <taxon>Arthropoda</taxon>
        <taxon>Hexapoda</taxon>
        <taxon>Insecta</taxon>
        <taxon>Pterygota</taxon>
        <taxon>Neoptera</taxon>
        <taxon>Endopterygota</taxon>
        <taxon>Diptera</taxon>
        <taxon>Nematocera</taxon>
        <taxon>Culicoidea</taxon>
        <taxon>Culicidae</taxon>
        <taxon>Anophelinae</taxon>
        <taxon>Anopheles</taxon>
    </lineage>
</organism>
<dbReference type="AlphaFoldDB" id="A0A182QR22"/>
<reference evidence="1" key="2">
    <citation type="submission" date="2020-05" db="UniProtKB">
        <authorList>
            <consortium name="EnsemblMetazoa"/>
        </authorList>
    </citation>
    <scope>IDENTIFICATION</scope>
    <source>
        <strain evidence="1">FAR1</strain>
    </source>
</reference>
<dbReference type="VEuPathDB" id="VectorBase:AFAF015166"/>
<evidence type="ECO:0000313" key="2">
    <source>
        <dbReference type="Proteomes" id="UP000075886"/>
    </source>
</evidence>
<protein>
    <submittedName>
        <fullName evidence="1">Uncharacterized protein</fullName>
    </submittedName>
</protein>
<name>A0A182QR22_9DIPT</name>
<accession>A0A182QR22</accession>
<evidence type="ECO:0000313" key="1">
    <source>
        <dbReference type="EnsemblMetazoa" id="AFAF015166-PA"/>
    </source>
</evidence>
<keyword evidence="2" id="KW-1185">Reference proteome</keyword>
<reference evidence="2" key="1">
    <citation type="submission" date="2014-01" db="EMBL/GenBank/DDBJ databases">
        <title>The Genome Sequence of Anopheles farauti FAR1 (V2).</title>
        <authorList>
            <consortium name="The Broad Institute Genomics Platform"/>
            <person name="Neafsey D.E."/>
            <person name="Besansky N."/>
            <person name="Howell P."/>
            <person name="Walton C."/>
            <person name="Young S.K."/>
            <person name="Zeng Q."/>
            <person name="Gargeya S."/>
            <person name="Fitzgerald M."/>
            <person name="Haas B."/>
            <person name="Abouelleil A."/>
            <person name="Allen A.W."/>
            <person name="Alvarado L."/>
            <person name="Arachchi H.M."/>
            <person name="Berlin A.M."/>
            <person name="Chapman S.B."/>
            <person name="Gainer-Dewar J."/>
            <person name="Goldberg J."/>
            <person name="Griggs A."/>
            <person name="Gujja S."/>
            <person name="Hansen M."/>
            <person name="Howarth C."/>
            <person name="Imamovic A."/>
            <person name="Ireland A."/>
            <person name="Larimer J."/>
            <person name="McCowan C."/>
            <person name="Murphy C."/>
            <person name="Pearson M."/>
            <person name="Poon T.W."/>
            <person name="Priest M."/>
            <person name="Roberts A."/>
            <person name="Saif S."/>
            <person name="Shea T."/>
            <person name="Sisk P."/>
            <person name="Sykes S."/>
            <person name="Wortman J."/>
            <person name="Nusbaum C."/>
            <person name="Birren B."/>
        </authorList>
    </citation>
    <scope>NUCLEOTIDE SEQUENCE [LARGE SCALE GENOMIC DNA]</scope>
    <source>
        <strain evidence="2">FAR1</strain>
    </source>
</reference>